<protein>
    <submittedName>
        <fullName evidence="2">Uncharacterized protein</fullName>
    </submittedName>
</protein>
<reference evidence="2 3" key="1">
    <citation type="submission" date="2023-01" db="EMBL/GenBank/DDBJ databases">
        <title>Analysis of 21 Apiospora genomes using comparative genomics revels a genus with tremendous synthesis potential of carbohydrate active enzymes and secondary metabolites.</title>
        <authorList>
            <person name="Sorensen T."/>
        </authorList>
    </citation>
    <scope>NUCLEOTIDE SEQUENCE [LARGE SCALE GENOMIC DNA]</scope>
    <source>
        <strain evidence="2 3">CBS 83171</strain>
    </source>
</reference>
<dbReference type="Proteomes" id="UP001446871">
    <property type="component" value="Unassembled WGS sequence"/>
</dbReference>
<keyword evidence="1" id="KW-0732">Signal</keyword>
<proteinExistence type="predicted"/>
<gene>
    <name evidence="2" type="ORF">PG996_005637</name>
</gene>
<accession>A0ABR1VQV4</accession>
<evidence type="ECO:0000313" key="2">
    <source>
        <dbReference type="EMBL" id="KAK8072289.1"/>
    </source>
</evidence>
<organism evidence="2 3">
    <name type="scientific">Apiospora saccharicola</name>
    <dbReference type="NCBI Taxonomy" id="335842"/>
    <lineage>
        <taxon>Eukaryota</taxon>
        <taxon>Fungi</taxon>
        <taxon>Dikarya</taxon>
        <taxon>Ascomycota</taxon>
        <taxon>Pezizomycotina</taxon>
        <taxon>Sordariomycetes</taxon>
        <taxon>Xylariomycetidae</taxon>
        <taxon>Amphisphaeriales</taxon>
        <taxon>Apiosporaceae</taxon>
        <taxon>Apiospora</taxon>
    </lineage>
</organism>
<evidence type="ECO:0000256" key="1">
    <source>
        <dbReference type="SAM" id="SignalP"/>
    </source>
</evidence>
<name>A0ABR1VQV4_9PEZI</name>
<evidence type="ECO:0000313" key="3">
    <source>
        <dbReference type="Proteomes" id="UP001446871"/>
    </source>
</evidence>
<dbReference type="EMBL" id="JAQQWM010000003">
    <property type="protein sequence ID" value="KAK8072289.1"/>
    <property type="molecule type" value="Genomic_DNA"/>
</dbReference>
<feature type="chain" id="PRO_5045162149" evidence="1">
    <location>
        <begin position="20"/>
        <end position="159"/>
    </location>
</feature>
<sequence length="159" mass="16703">MRLFSILSLIGLMAYVTPALPTLCRRASRLTRSSLAAAQGITLTPTTVTRGGPTKTVYIPTTTTKTETETGTVSVTVTNISITTTCQKPAPMDCPKLTSTGTACRSCFVPDCTETVQTTKSCGCPTAMPTTTVNFPCSNPDSCGLIGCKTQYQIATEAC</sequence>
<keyword evidence="3" id="KW-1185">Reference proteome</keyword>
<feature type="signal peptide" evidence="1">
    <location>
        <begin position="1"/>
        <end position="19"/>
    </location>
</feature>
<comment type="caution">
    <text evidence="2">The sequence shown here is derived from an EMBL/GenBank/DDBJ whole genome shotgun (WGS) entry which is preliminary data.</text>
</comment>